<feature type="region of interest" description="Disordered" evidence="1">
    <location>
        <begin position="1"/>
        <end position="124"/>
    </location>
</feature>
<keyword evidence="2" id="KW-1133">Transmembrane helix</keyword>
<organism evidence="3 4">
    <name type="scientific">Puccinia striiformis f. sp. tritici PST-78</name>
    <dbReference type="NCBI Taxonomy" id="1165861"/>
    <lineage>
        <taxon>Eukaryota</taxon>
        <taxon>Fungi</taxon>
        <taxon>Dikarya</taxon>
        <taxon>Basidiomycota</taxon>
        <taxon>Pucciniomycotina</taxon>
        <taxon>Pucciniomycetes</taxon>
        <taxon>Pucciniales</taxon>
        <taxon>Pucciniaceae</taxon>
        <taxon>Puccinia</taxon>
    </lineage>
</organism>
<keyword evidence="2" id="KW-0812">Transmembrane</keyword>
<dbReference type="EMBL" id="AJIL01000272">
    <property type="protein sequence ID" value="KNE90162.1"/>
    <property type="molecule type" value="Genomic_DNA"/>
</dbReference>
<evidence type="ECO:0000313" key="3">
    <source>
        <dbReference type="EMBL" id="KNE90162.1"/>
    </source>
</evidence>
<keyword evidence="2" id="KW-0472">Membrane</keyword>
<feature type="compositionally biased region" description="Polar residues" evidence="1">
    <location>
        <begin position="80"/>
        <end position="93"/>
    </location>
</feature>
<feature type="compositionally biased region" description="Basic and acidic residues" evidence="1">
    <location>
        <begin position="38"/>
        <end position="79"/>
    </location>
</feature>
<feature type="compositionally biased region" description="Polar residues" evidence="1">
    <location>
        <begin position="1"/>
        <end position="10"/>
    </location>
</feature>
<gene>
    <name evidence="3" type="ORF">PSTG_16385</name>
</gene>
<evidence type="ECO:0000256" key="2">
    <source>
        <dbReference type="SAM" id="Phobius"/>
    </source>
</evidence>
<evidence type="ECO:0000313" key="4">
    <source>
        <dbReference type="Proteomes" id="UP000054564"/>
    </source>
</evidence>
<feature type="compositionally biased region" description="Polar residues" evidence="1">
    <location>
        <begin position="349"/>
        <end position="362"/>
    </location>
</feature>
<feature type="transmembrane region" description="Helical" evidence="2">
    <location>
        <begin position="213"/>
        <end position="232"/>
    </location>
</feature>
<evidence type="ECO:0000256" key="1">
    <source>
        <dbReference type="SAM" id="MobiDB-lite"/>
    </source>
</evidence>
<sequence length="587" mass="65097">MKSNYYSQMSDCRDPKRLMRRQSSQSTNTTAVEQSHSQSKEKPEDHHNDVDSRNNTEQHLPKVETLLHKTQPDKNETEHSQSWTASKYNSTAVDHSKEQSRENTTSNQANKETPSPGAKLESTASNLSTALSLNTSITPEVLASASRENATQTNNNETTEASYSSSSTSPLPVHTSSPELNSPTNSTSPVQLQSPTAEQQPQDTHHSKGKVCGIAFGILAVVVMIAAAIFLFKKRLKGPTEFVRRHIRSRSNDSNRAVRDRSSLEPQLGGSDPFACPSTFSKKPLILRPESFSNLRSSNPRRPSLLHLRNQSIKSQISPPMIEPPSPAPYQHLSGGSPRKSMTGIGCRDQSTNHIRSSSPSWYQNQGYPPIVSKYHPGVSQTRDPYTHSGNVLSVKNPDIAFGRYGENSDTCTNTTLVPPRPPRPEWPVLPFDSTGIKSFSKPVEEPEPTLPAILPLNVSRRLGHRSTYTTPHHAHESIDRMILDSPQSCHDSPTLPQYRPEEDESTFPMEAENVARDSHLSRSTCYSQSTEAEVYPMTGENVDSGLQTPTSLRFVSFGPSSNSTQLERQLDYFTAHKNTTERNFPS</sequence>
<feature type="compositionally biased region" description="Polar residues" evidence="1">
    <location>
        <begin position="102"/>
        <end position="113"/>
    </location>
</feature>
<accession>A0A0L0USX2</accession>
<feature type="compositionally biased region" description="Basic and acidic residues" evidence="1">
    <location>
        <begin position="250"/>
        <end position="263"/>
    </location>
</feature>
<feature type="region of interest" description="Disordered" evidence="1">
    <location>
        <begin position="404"/>
        <end position="426"/>
    </location>
</feature>
<dbReference type="AlphaFoldDB" id="A0A0L0USX2"/>
<protein>
    <submittedName>
        <fullName evidence="3">Uncharacterized protein</fullName>
    </submittedName>
</protein>
<feature type="region of interest" description="Disordered" evidence="1">
    <location>
        <begin position="145"/>
        <end position="208"/>
    </location>
</feature>
<feature type="region of interest" description="Disordered" evidence="1">
    <location>
        <begin position="316"/>
        <end position="362"/>
    </location>
</feature>
<feature type="compositionally biased region" description="Polar residues" evidence="1">
    <location>
        <begin position="21"/>
        <end position="37"/>
    </location>
</feature>
<feature type="compositionally biased region" description="Low complexity" evidence="1">
    <location>
        <begin position="148"/>
        <end position="178"/>
    </location>
</feature>
<keyword evidence="4" id="KW-1185">Reference proteome</keyword>
<reference evidence="4" key="1">
    <citation type="submission" date="2014-03" db="EMBL/GenBank/DDBJ databases">
        <title>The Genome Sequence of Puccinia striiformis f. sp. tritici PST-78.</title>
        <authorList>
            <consortium name="The Broad Institute Genome Sequencing Platform"/>
            <person name="Cuomo C."/>
            <person name="Hulbert S."/>
            <person name="Chen X."/>
            <person name="Walker B."/>
            <person name="Young S.K."/>
            <person name="Zeng Q."/>
            <person name="Gargeya S."/>
            <person name="Fitzgerald M."/>
            <person name="Haas B."/>
            <person name="Abouelleil A."/>
            <person name="Alvarado L."/>
            <person name="Arachchi H.M."/>
            <person name="Berlin A.M."/>
            <person name="Chapman S.B."/>
            <person name="Goldberg J."/>
            <person name="Griggs A."/>
            <person name="Gujja S."/>
            <person name="Hansen M."/>
            <person name="Howarth C."/>
            <person name="Imamovic A."/>
            <person name="Larimer J."/>
            <person name="McCowan C."/>
            <person name="Montmayeur A."/>
            <person name="Murphy C."/>
            <person name="Neiman D."/>
            <person name="Pearson M."/>
            <person name="Priest M."/>
            <person name="Roberts A."/>
            <person name="Saif S."/>
            <person name="Shea T."/>
            <person name="Sisk P."/>
            <person name="Sykes S."/>
            <person name="Wortman J."/>
            <person name="Nusbaum C."/>
            <person name="Birren B."/>
        </authorList>
    </citation>
    <scope>NUCLEOTIDE SEQUENCE [LARGE SCALE GENOMIC DNA]</scope>
    <source>
        <strain evidence="4">race PST-78</strain>
    </source>
</reference>
<feature type="compositionally biased region" description="Polar residues" evidence="1">
    <location>
        <begin position="179"/>
        <end position="202"/>
    </location>
</feature>
<name>A0A0L0USX2_9BASI</name>
<dbReference type="OrthoDB" id="2502227at2759"/>
<dbReference type="Proteomes" id="UP000054564">
    <property type="component" value="Unassembled WGS sequence"/>
</dbReference>
<proteinExistence type="predicted"/>
<feature type="region of interest" description="Disordered" evidence="1">
    <location>
        <begin position="250"/>
        <end position="274"/>
    </location>
</feature>
<comment type="caution">
    <text evidence="3">The sequence shown here is derived from an EMBL/GenBank/DDBJ whole genome shotgun (WGS) entry which is preliminary data.</text>
</comment>